<evidence type="ECO:0000256" key="2">
    <source>
        <dbReference type="ARBA" id="ARBA00023239"/>
    </source>
</evidence>
<dbReference type="InterPro" id="IPR034718">
    <property type="entry name" value="RlpA"/>
</dbReference>
<keyword evidence="3 4" id="KW-0961">Cell wall biogenesis/degradation</keyword>
<evidence type="ECO:0000256" key="1">
    <source>
        <dbReference type="ARBA" id="ARBA00022729"/>
    </source>
</evidence>
<gene>
    <name evidence="4" type="primary">rlpA</name>
    <name evidence="8" type="ORF">CEP68_16025</name>
</gene>
<dbReference type="AlphaFoldDB" id="A0A1Z3UCA8"/>
<evidence type="ECO:0000256" key="3">
    <source>
        <dbReference type="ARBA" id="ARBA00023316"/>
    </source>
</evidence>
<dbReference type="Proteomes" id="UP000197050">
    <property type="component" value="Chromosome"/>
</dbReference>
<dbReference type="HAMAP" id="MF_02071">
    <property type="entry name" value="RlpA"/>
    <property type="match status" value="1"/>
</dbReference>
<name>A0A1Z3UCA8_BREVE</name>
<feature type="domain" description="SPOR" evidence="7">
    <location>
        <begin position="228"/>
        <end position="291"/>
    </location>
</feature>
<dbReference type="GO" id="GO:0000270">
    <property type="term" value="P:peptidoglycan metabolic process"/>
    <property type="evidence" value="ECO:0007669"/>
    <property type="project" value="UniProtKB-UniRule"/>
</dbReference>
<dbReference type="GO" id="GO:0071555">
    <property type="term" value="P:cell wall organization"/>
    <property type="evidence" value="ECO:0007669"/>
    <property type="project" value="UniProtKB-KW"/>
</dbReference>
<evidence type="ECO:0000259" key="6">
    <source>
        <dbReference type="Pfam" id="PF03330"/>
    </source>
</evidence>
<dbReference type="Gene3D" id="3.30.70.1070">
    <property type="entry name" value="Sporulation related repeat"/>
    <property type="match status" value="1"/>
</dbReference>
<dbReference type="EC" id="4.2.2.-" evidence="4"/>
<dbReference type="Pfam" id="PF05036">
    <property type="entry name" value="SPOR"/>
    <property type="match status" value="1"/>
</dbReference>
<keyword evidence="2 4" id="KW-0456">Lyase</keyword>
<dbReference type="NCBIfam" id="TIGR00413">
    <property type="entry name" value="rlpA"/>
    <property type="match status" value="1"/>
</dbReference>
<dbReference type="KEGG" id="bvc:CEP68_16025"/>
<protein>
    <recommendedName>
        <fullName evidence="4">Endolytic peptidoglycan transglycosylase RlpA</fullName>
        <ecNumber evidence="4">4.2.2.-</ecNumber>
    </recommendedName>
</protein>
<dbReference type="CDD" id="cd22268">
    <property type="entry name" value="DPBB_RlpA-like"/>
    <property type="match status" value="1"/>
</dbReference>
<dbReference type="Gene3D" id="2.40.40.10">
    <property type="entry name" value="RlpA-like domain"/>
    <property type="match status" value="1"/>
</dbReference>
<dbReference type="InterPro" id="IPR009009">
    <property type="entry name" value="RlpA-like_DPBB"/>
</dbReference>
<evidence type="ECO:0000313" key="8">
    <source>
        <dbReference type="EMBL" id="ASE40872.1"/>
    </source>
</evidence>
<evidence type="ECO:0000256" key="5">
    <source>
        <dbReference type="RuleBase" id="RU003495"/>
    </source>
</evidence>
<accession>A0A1Z3UCA8</accession>
<dbReference type="GO" id="GO:0008932">
    <property type="term" value="F:lytic endotransglycosylase activity"/>
    <property type="evidence" value="ECO:0007669"/>
    <property type="project" value="UniProtKB-UniRule"/>
</dbReference>
<comment type="similarity">
    <text evidence="4 5">Belongs to the RlpA family.</text>
</comment>
<dbReference type="SUPFAM" id="SSF50685">
    <property type="entry name" value="Barwin-like endoglucanases"/>
    <property type="match status" value="1"/>
</dbReference>
<proteinExistence type="inferred from homology"/>
<sequence>MSWVILFSYFLRGGSMTFGQGVRGALILGLFSLLAACSTVGGAGVRGTVAGRGEDRPPVVKDPAPIVSGTMRPYQVRGRWYTPKEQPDYEEVGMASWYGDAFNGRPTSTGERFDMHALTAAHKTLPLPGLVEVTNLENGRRLVVRINDRGPFVDSRIIDLSREAASELGMLSQGVGRVRVRYLGRAPQQGGGTLLRASAPTPRGVVPASTPVSAPVIAPSPVAVAEVTTFWVQAGSFSDQVEAGRIADSLSGWVRADRGAGRFNVVVGPWDSANAAEAARQSVVARGYAGALLISGS</sequence>
<dbReference type="Pfam" id="PF03330">
    <property type="entry name" value="DPBB_1"/>
    <property type="match status" value="1"/>
</dbReference>
<dbReference type="InterPro" id="IPR007730">
    <property type="entry name" value="SPOR-like_dom"/>
</dbReference>
<dbReference type="PANTHER" id="PTHR34183">
    <property type="entry name" value="ENDOLYTIC PEPTIDOGLYCAN TRANSGLYCOSYLASE RLPA"/>
    <property type="match status" value="1"/>
</dbReference>
<dbReference type="EMBL" id="CP022048">
    <property type="protein sequence ID" value="ASE40872.1"/>
    <property type="molecule type" value="Genomic_DNA"/>
</dbReference>
<dbReference type="InterPro" id="IPR036680">
    <property type="entry name" value="SPOR-like_sf"/>
</dbReference>
<reference evidence="9" key="1">
    <citation type="submission" date="2017-06" db="EMBL/GenBank/DDBJ databases">
        <title>FDA dAtabase for Regulatory Grade micrObial Sequences (FDA-ARGOS): Supporting development and validation of Infectious Disease Dx tests.</title>
        <authorList>
            <person name="Minogue T."/>
            <person name="Wolcott M."/>
            <person name="Wasieloski L."/>
            <person name="Aguilar W."/>
            <person name="Moore D."/>
            <person name="Tallon L."/>
            <person name="Sadzewicz L."/>
            <person name="Sengamalay N."/>
            <person name="Ott S."/>
            <person name="Godinez A."/>
            <person name="Nagaraj S."/>
            <person name="Nadendla S."/>
            <person name="Geyer C."/>
            <person name="Sichtig H."/>
        </authorList>
    </citation>
    <scope>NUCLEOTIDE SEQUENCE [LARGE SCALE GENOMIC DNA]</scope>
    <source>
        <strain evidence="9">FDAARGOS_289</strain>
    </source>
</reference>
<evidence type="ECO:0000313" key="9">
    <source>
        <dbReference type="Proteomes" id="UP000197050"/>
    </source>
</evidence>
<feature type="domain" description="RlpA-like protein double-psi beta-barrel" evidence="6">
    <location>
        <begin position="91"/>
        <end position="180"/>
    </location>
</feature>
<comment type="function">
    <text evidence="4">Lytic transglycosylase with a strong preference for naked glycan strands that lack stem peptides.</text>
</comment>
<dbReference type="SUPFAM" id="SSF110997">
    <property type="entry name" value="Sporulation related repeat"/>
    <property type="match status" value="1"/>
</dbReference>
<dbReference type="PANTHER" id="PTHR34183:SF1">
    <property type="entry name" value="ENDOLYTIC PEPTIDOGLYCAN TRANSGLYCOSYLASE RLPA"/>
    <property type="match status" value="1"/>
</dbReference>
<evidence type="ECO:0000259" key="7">
    <source>
        <dbReference type="Pfam" id="PF05036"/>
    </source>
</evidence>
<organism evidence="8 9">
    <name type="scientific">Brevundimonas vesicularis</name>
    <name type="common">Pseudomonas vesicularis</name>
    <dbReference type="NCBI Taxonomy" id="41276"/>
    <lineage>
        <taxon>Bacteria</taxon>
        <taxon>Pseudomonadati</taxon>
        <taxon>Pseudomonadota</taxon>
        <taxon>Alphaproteobacteria</taxon>
        <taxon>Caulobacterales</taxon>
        <taxon>Caulobacteraceae</taxon>
        <taxon>Brevundimonas</taxon>
    </lineage>
</organism>
<keyword evidence="1" id="KW-0732">Signal</keyword>
<dbReference type="InterPro" id="IPR036908">
    <property type="entry name" value="RlpA-like_sf"/>
</dbReference>
<evidence type="ECO:0000256" key="4">
    <source>
        <dbReference type="HAMAP-Rule" id="MF_02071"/>
    </source>
</evidence>
<dbReference type="InterPro" id="IPR012997">
    <property type="entry name" value="RplA"/>
</dbReference>
<dbReference type="GO" id="GO:0042834">
    <property type="term" value="F:peptidoglycan binding"/>
    <property type="evidence" value="ECO:0007669"/>
    <property type="project" value="InterPro"/>
</dbReference>